<dbReference type="OrthoDB" id="9814399at2"/>
<dbReference type="InterPro" id="IPR019223">
    <property type="entry name" value="DUF2147"/>
</dbReference>
<proteinExistence type="predicted"/>
<protein>
    <submittedName>
        <fullName evidence="3">Uncharacterized conserved protein, DUF2147 family</fullName>
    </submittedName>
</protein>
<dbReference type="PANTHER" id="PTHR36919:SF3">
    <property type="entry name" value="BLL5882 PROTEIN"/>
    <property type="match status" value="1"/>
</dbReference>
<dbReference type="Gene3D" id="2.40.128.520">
    <property type="match status" value="1"/>
</dbReference>
<organism evidence="3 4">
    <name type="scientific">Acinetobacter kookii</name>
    <dbReference type="NCBI Taxonomy" id="1226327"/>
    <lineage>
        <taxon>Bacteria</taxon>
        <taxon>Pseudomonadati</taxon>
        <taxon>Pseudomonadota</taxon>
        <taxon>Gammaproteobacteria</taxon>
        <taxon>Moraxellales</taxon>
        <taxon>Moraxellaceae</taxon>
        <taxon>Acinetobacter</taxon>
    </lineage>
</organism>
<dbReference type="AlphaFoldDB" id="A0A1G6NIL3"/>
<keyword evidence="4" id="KW-1185">Reference proteome</keyword>
<keyword evidence="1" id="KW-0732">Signal</keyword>
<evidence type="ECO:0000313" key="4">
    <source>
        <dbReference type="Proteomes" id="UP000243468"/>
    </source>
</evidence>
<feature type="signal peptide" evidence="1">
    <location>
        <begin position="1"/>
        <end position="21"/>
    </location>
</feature>
<sequence length="149" mass="16409">MQKNLLLAAFAAVLFSGNVFAQDISGTWQQIDDKTGAAKAIIKINKENNNTFTGKIIKVTPRPGYTPRETCNNCPAPYTNQPILGMEILKGLKHVAGTNNYEKGRVIDPLAGKVYDAKIRLNATGKRLTLRAYMGISTLGRSQTWIRLD</sequence>
<reference evidence="4" key="1">
    <citation type="submission" date="2016-09" db="EMBL/GenBank/DDBJ databases">
        <authorList>
            <person name="Varghese N."/>
            <person name="Submissions S."/>
        </authorList>
    </citation>
    <scope>NUCLEOTIDE SEQUENCE [LARGE SCALE GENOMIC DNA]</scope>
    <source>
        <strain evidence="4">ANC 4667</strain>
    </source>
</reference>
<accession>A0A1G6NIL3</accession>
<dbReference type="RefSeq" id="WP_092820428.1">
    <property type="nucleotide sequence ID" value="NZ_BAABKJ010000015.1"/>
</dbReference>
<dbReference type="PANTHER" id="PTHR36919">
    <property type="entry name" value="BLR1215 PROTEIN"/>
    <property type="match status" value="1"/>
</dbReference>
<feature type="domain" description="DUF2147" evidence="2">
    <location>
        <begin position="26"/>
        <end position="147"/>
    </location>
</feature>
<dbReference type="EMBL" id="FMYO01000010">
    <property type="protein sequence ID" value="SDC67713.1"/>
    <property type="molecule type" value="Genomic_DNA"/>
</dbReference>
<evidence type="ECO:0000313" key="3">
    <source>
        <dbReference type="EMBL" id="SDC67713.1"/>
    </source>
</evidence>
<gene>
    <name evidence="3" type="ORF">SAMN05421732_11083</name>
</gene>
<dbReference type="Pfam" id="PF09917">
    <property type="entry name" value="DUF2147"/>
    <property type="match status" value="1"/>
</dbReference>
<evidence type="ECO:0000259" key="2">
    <source>
        <dbReference type="Pfam" id="PF09917"/>
    </source>
</evidence>
<feature type="chain" id="PRO_5017204750" evidence="1">
    <location>
        <begin position="22"/>
        <end position="149"/>
    </location>
</feature>
<name>A0A1G6NIL3_9GAMM</name>
<dbReference type="Proteomes" id="UP000243468">
    <property type="component" value="Unassembled WGS sequence"/>
</dbReference>
<evidence type="ECO:0000256" key="1">
    <source>
        <dbReference type="SAM" id="SignalP"/>
    </source>
</evidence>